<dbReference type="GO" id="GO:0003677">
    <property type="term" value="F:DNA binding"/>
    <property type="evidence" value="ECO:0007669"/>
    <property type="project" value="UniProtKB-KW"/>
</dbReference>
<accession>A0ABY4L561</accession>
<evidence type="ECO:0000256" key="1">
    <source>
        <dbReference type="SAM" id="MobiDB-lite"/>
    </source>
</evidence>
<dbReference type="InterPro" id="IPR036867">
    <property type="entry name" value="R3H_dom_sf"/>
</dbReference>
<dbReference type="PANTHER" id="PTHR35800:SF1">
    <property type="entry name" value="RNA-BINDING PROTEIN KHPB"/>
    <property type="match status" value="1"/>
</dbReference>
<proteinExistence type="predicted"/>
<feature type="compositionally biased region" description="Gly residues" evidence="1">
    <location>
        <begin position="1"/>
        <end position="10"/>
    </location>
</feature>
<dbReference type="SUPFAM" id="SSF82708">
    <property type="entry name" value="R3H domain"/>
    <property type="match status" value="1"/>
</dbReference>
<reference evidence="3 4" key="1">
    <citation type="submission" date="2020-04" db="EMBL/GenBank/DDBJ databases">
        <title>Thermobifida alba genome sequencing and assembly.</title>
        <authorList>
            <person name="Luzics S."/>
            <person name="Horvath B."/>
            <person name="Nagy I."/>
            <person name="Toth A."/>
            <person name="Nagy I."/>
            <person name="Kukolya J."/>
        </authorList>
    </citation>
    <scope>NUCLEOTIDE SEQUENCE [LARGE SCALE GENOMIC DNA]</scope>
    <source>
        <strain evidence="3 4">DSM 43795</strain>
    </source>
</reference>
<dbReference type="EMBL" id="CP051627">
    <property type="protein sequence ID" value="UPT22450.1"/>
    <property type="molecule type" value="Genomic_DNA"/>
</dbReference>
<dbReference type="InterPro" id="IPR001374">
    <property type="entry name" value="R3H_dom"/>
</dbReference>
<feature type="domain" description="R3H" evidence="2">
    <location>
        <begin position="116"/>
        <end position="181"/>
    </location>
</feature>
<keyword evidence="3" id="KW-0238">DNA-binding</keyword>
<dbReference type="InterPro" id="IPR015946">
    <property type="entry name" value="KH_dom-like_a/b"/>
</dbReference>
<protein>
    <submittedName>
        <fullName evidence="3">Single-stranded DNA-binding protein</fullName>
    </submittedName>
</protein>
<keyword evidence="4" id="KW-1185">Reference proteome</keyword>
<dbReference type="Gene3D" id="3.30.1370.50">
    <property type="entry name" value="R3H-like domain"/>
    <property type="match status" value="1"/>
</dbReference>
<dbReference type="Proteomes" id="UP000832041">
    <property type="component" value="Chromosome"/>
</dbReference>
<sequence length="181" mass="19569">MSDSNTGGGANSSTAVAVAEEPEETATIDIEALEREGDIAADYIEGLLDIADFDGDIDMDVEGDRALVSVVGATLKELIGERGEVLEALQELTRLAVHRTTGTRSRLMLDIGGYRESRRKVLRKLGTEVANEVKRTGRAKELNPMTPFERKVVHDAVAAAGLHSESEGEEPSRYVVVYPVD</sequence>
<dbReference type="InterPro" id="IPR034079">
    <property type="entry name" value="R3H_KhpB"/>
</dbReference>
<name>A0ABY4L561_THEAE</name>
<evidence type="ECO:0000313" key="3">
    <source>
        <dbReference type="EMBL" id="UPT22450.1"/>
    </source>
</evidence>
<dbReference type="Pfam" id="PF01424">
    <property type="entry name" value="R3H"/>
    <property type="match status" value="1"/>
</dbReference>
<dbReference type="SMART" id="SM00393">
    <property type="entry name" value="R3H"/>
    <property type="match status" value="1"/>
</dbReference>
<dbReference type="InterPro" id="IPR039247">
    <property type="entry name" value="KhpB"/>
</dbReference>
<organism evidence="3 4">
    <name type="scientific">Thermobifida alba</name>
    <name type="common">Thermomonospora alba</name>
    <dbReference type="NCBI Taxonomy" id="53522"/>
    <lineage>
        <taxon>Bacteria</taxon>
        <taxon>Bacillati</taxon>
        <taxon>Actinomycetota</taxon>
        <taxon>Actinomycetes</taxon>
        <taxon>Streptosporangiales</taxon>
        <taxon>Nocardiopsidaceae</taxon>
        <taxon>Thermobifida</taxon>
    </lineage>
</organism>
<dbReference type="CDD" id="cd02414">
    <property type="entry name" value="KH-II_Jag"/>
    <property type="match status" value="1"/>
</dbReference>
<gene>
    <name evidence="3" type="ORF">FOF52_16990</name>
</gene>
<evidence type="ECO:0000259" key="2">
    <source>
        <dbReference type="PROSITE" id="PS51061"/>
    </source>
</evidence>
<dbReference type="PANTHER" id="PTHR35800">
    <property type="entry name" value="PROTEIN JAG"/>
    <property type="match status" value="1"/>
</dbReference>
<evidence type="ECO:0000313" key="4">
    <source>
        <dbReference type="Proteomes" id="UP000832041"/>
    </source>
</evidence>
<dbReference type="Gene3D" id="3.30.300.20">
    <property type="match status" value="1"/>
</dbReference>
<dbReference type="InterPro" id="IPR038008">
    <property type="entry name" value="Jag_KH"/>
</dbReference>
<dbReference type="PROSITE" id="PS51061">
    <property type="entry name" value="R3H"/>
    <property type="match status" value="1"/>
</dbReference>
<feature type="region of interest" description="Disordered" evidence="1">
    <location>
        <begin position="1"/>
        <end position="25"/>
    </location>
</feature>
<dbReference type="CDD" id="cd02644">
    <property type="entry name" value="R3H_jag"/>
    <property type="match status" value="1"/>
</dbReference>